<dbReference type="EMBL" id="FOVW01000002">
    <property type="protein sequence ID" value="SFN90542.1"/>
    <property type="molecule type" value="Genomic_DNA"/>
</dbReference>
<gene>
    <name evidence="5" type="ORF">SAMN04488519_102397</name>
</gene>
<dbReference type="STRING" id="226506.SAMN04488519_102397"/>
<keyword evidence="2" id="KW-0479">Metal-binding</keyword>
<evidence type="ECO:0000256" key="1">
    <source>
        <dbReference type="ARBA" id="ARBA00022670"/>
    </source>
</evidence>
<dbReference type="InterPro" id="IPR002933">
    <property type="entry name" value="Peptidase_M20"/>
</dbReference>
<protein>
    <submittedName>
        <fullName evidence="5">Acetylornithine deacetylase/Succinyl-diaminopimelate desuccinylase</fullName>
    </submittedName>
</protein>
<keyword evidence="3" id="KW-0378">Hydrolase</keyword>
<dbReference type="GO" id="GO:0046872">
    <property type="term" value="F:metal ion binding"/>
    <property type="evidence" value="ECO:0007669"/>
    <property type="project" value="UniProtKB-KW"/>
</dbReference>
<dbReference type="PANTHER" id="PTHR43270:SF8">
    <property type="entry name" value="DI- AND TRIPEPTIDASE DUG2-RELATED"/>
    <property type="match status" value="1"/>
</dbReference>
<sequence length="506" mass="56124">MNRLYLLITLFSLVWFPTFAQIDKVEIQRLSEESLLPSLNKLNEFLKIPNNGRFPDQIQANLNWCQKELDKLGFETQVLSAGGVPHLFAKGKIDPAKKTILVYMQIDGQAVDTTAWNQKSPFVPALKKEVDGKLQEINWSSLNDKIDLDWKIFARSASDSKGPAMSFLTVMEIFQQNQIEPAVNLKLILDFQEELSSPELDGIVQANQALFAADGILIMDGTRHLSNLPNLAFGARGIATATIKVFGAKENLHSGQYGNFSPNPVFGLSKLLAAMKDESGKVAIPGFYEGVNLSESDMQAMAEVPESMEEILDELGIAKADQVGGSYQEAMQYPSLNIRGINAGWVGKEVRTLIPSVAIAEIDIRTVKETPGERQIALLRKFISDQGYYIIDGEEPSLEERKAYSKLTSFDFRIGSQPFRTSMDSDFALWLEAGMRHVFGSDYVKTRQTGGSQPMAPFINILNAPAVSVRIPNPDNNIHGPNENIRIGNYLEGIQTCLSILSQPFQ</sequence>
<name>A0A1I5CUC5_9BACT</name>
<dbReference type="Gene3D" id="3.30.70.360">
    <property type="match status" value="1"/>
</dbReference>
<dbReference type="InterPro" id="IPR011650">
    <property type="entry name" value="Peptidase_M20_dimer"/>
</dbReference>
<accession>A0A1I5CUC5</accession>
<dbReference type="RefSeq" id="WP_091650746.1">
    <property type="nucleotide sequence ID" value="NZ_FOVW01000002.1"/>
</dbReference>
<dbReference type="SUPFAM" id="SSF53187">
    <property type="entry name" value="Zn-dependent exopeptidases"/>
    <property type="match status" value="1"/>
</dbReference>
<dbReference type="PANTHER" id="PTHR43270">
    <property type="entry name" value="BETA-ALA-HIS DIPEPTIDASE"/>
    <property type="match status" value="1"/>
</dbReference>
<proteinExistence type="predicted"/>
<dbReference type="Proteomes" id="UP000199564">
    <property type="component" value="Unassembled WGS sequence"/>
</dbReference>
<organism evidence="5 6">
    <name type="scientific">Algoriphagus ornithinivorans</name>
    <dbReference type="NCBI Taxonomy" id="226506"/>
    <lineage>
        <taxon>Bacteria</taxon>
        <taxon>Pseudomonadati</taxon>
        <taxon>Bacteroidota</taxon>
        <taxon>Cytophagia</taxon>
        <taxon>Cytophagales</taxon>
        <taxon>Cyclobacteriaceae</taxon>
        <taxon>Algoriphagus</taxon>
    </lineage>
</organism>
<evidence type="ECO:0000256" key="2">
    <source>
        <dbReference type="ARBA" id="ARBA00022723"/>
    </source>
</evidence>
<dbReference type="GO" id="GO:0008233">
    <property type="term" value="F:peptidase activity"/>
    <property type="evidence" value="ECO:0007669"/>
    <property type="project" value="UniProtKB-KW"/>
</dbReference>
<dbReference type="Gene3D" id="3.40.630.10">
    <property type="entry name" value="Zn peptidases"/>
    <property type="match status" value="1"/>
</dbReference>
<keyword evidence="1" id="KW-0645">Protease</keyword>
<dbReference type="Pfam" id="PF07687">
    <property type="entry name" value="M20_dimer"/>
    <property type="match status" value="1"/>
</dbReference>
<reference evidence="6" key="1">
    <citation type="submission" date="2016-10" db="EMBL/GenBank/DDBJ databases">
        <authorList>
            <person name="Varghese N."/>
            <person name="Submissions S."/>
        </authorList>
    </citation>
    <scope>NUCLEOTIDE SEQUENCE [LARGE SCALE GENOMIC DNA]</scope>
    <source>
        <strain evidence="6">DSM 15282</strain>
    </source>
</reference>
<dbReference type="Pfam" id="PF01546">
    <property type="entry name" value="Peptidase_M20"/>
    <property type="match status" value="1"/>
</dbReference>
<keyword evidence="6" id="KW-1185">Reference proteome</keyword>
<evidence type="ECO:0000259" key="4">
    <source>
        <dbReference type="Pfam" id="PF07687"/>
    </source>
</evidence>
<feature type="domain" description="Peptidase M20 dimerisation" evidence="4">
    <location>
        <begin position="234"/>
        <end position="386"/>
    </location>
</feature>
<dbReference type="GO" id="GO:0006508">
    <property type="term" value="P:proteolysis"/>
    <property type="evidence" value="ECO:0007669"/>
    <property type="project" value="UniProtKB-KW"/>
</dbReference>
<evidence type="ECO:0000256" key="3">
    <source>
        <dbReference type="ARBA" id="ARBA00022801"/>
    </source>
</evidence>
<evidence type="ECO:0000313" key="5">
    <source>
        <dbReference type="EMBL" id="SFN90542.1"/>
    </source>
</evidence>
<evidence type="ECO:0000313" key="6">
    <source>
        <dbReference type="Proteomes" id="UP000199564"/>
    </source>
</evidence>
<dbReference type="AlphaFoldDB" id="A0A1I5CUC5"/>
<dbReference type="InterPro" id="IPR051458">
    <property type="entry name" value="Cyt/Met_Dipeptidase"/>
</dbReference>